<evidence type="ECO:0000256" key="2">
    <source>
        <dbReference type="ARBA" id="ARBA00022475"/>
    </source>
</evidence>
<gene>
    <name evidence="9" type="ORF">AGLY_015984</name>
</gene>
<dbReference type="InterPro" id="IPR013604">
    <property type="entry name" value="7TM_chemorcpt"/>
</dbReference>
<feature type="transmembrane region" description="Helical" evidence="8">
    <location>
        <begin position="283"/>
        <end position="304"/>
    </location>
</feature>
<evidence type="ECO:0000256" key="5">
    <source>
        <dbReference type="ARBA" id="ARBA00023136"/>
    </source>
</evidence>
<dbReference type="GO" id="GO:0050909">
    <property type="term" value="P:sensory perception of taste"/>
    <property type="evidence" value="ECO:0007669"/>
    <property type="project" value="InterPro"/>
</dbReference>
<keyword evidence="6 8" id="KW-0675">Receptor</keyword>
<dbReference type="Pfam" id="PF08395">
    <property type="entry name" value="7tm_7"/>
    <property type="match status" value="1"/>
</dbReference>
<dbReference type="GO" id="GO:0043025">
    <property type="term" value="C:neuronal cell body"/>
    <property type="evidence" value="ECO:0007669"/>
    <property type="project" value="TreeGrafter"/>
</dbReference>
<feature type="transmembrane region" description="Helical" evidence="8">
    <location>
        <begin position="72"/>
        <end position="90"/>
    </location>
</feature>
<evidence type="ECO:0000313" key="9">
    <source>
        <dbReference type="EMBL" id="KAE9523432.1"/>
    </source>
</evidence>
<dbReference type="GO" id="GO:0008049">
    <property type="term" value="P:male courtship behavior"/>
    <property type="evidence" value="ECO:0007669"/>
    <property type="project" value="TreeGrafter"/>
</dbReference>
<proteinExistence type="inferred from homology"/>
<evidence type="ECO:0000256" key="4">
    <source>
        <dbReference type="ARBA" id="ARBA00022989"/>
    </source>
</evidence>
<name>A0A6G0SYU8_APHGL</name>
<keyword evidence="4 8" id="KW-1133">Transmembrane helix</keyword>
<dbReference type="GO" id="GO:0030425">
    <property type="term" value="C:dendrite"/>
    <property type="evidence" value="ECO:0007669"/>
    <property type="project" value="TreeGrafter"/>
</dbReference>
<keyword evidence="10" id="KW-1185">Reference proteome</keyword>
<keyword evidence="7 8" id="KW-0807">Transducer</keyword>
<feature type="transmembrane region" description="Helical" evidence="8">
    <location>
        <begin position="110"/>
        <end position="129"/>
    </location>
</feature>
<evidence type="ECO:0000256" key="3">
    <source>
        <dbReference type="ARBA" id="ARBA00022692"/>
    </source>
</evidence>
<dbReference type="GO" id="GO:0007165">
    <property type="term" value="P:signal transduction"/>
    <property type="evidence" value="ECO:0007669"/>
    <property type="project" value="UniProtKB-KW"/>
</dbReference>
<comment type="function">
    <text evidence="8">Gustatory receptor which mediates acceptance or avoidance behavior, depending on its substrates.</text>
</comment>
<accession>A0A6G0SYU8</accession>
<dbReference type="PANTHER" id="PTHR21143:SF133">
    <property type="entry name" value="GUSTATORY AND PHEROMONE RECEPTOR 32A-RELATED"/>
    <property type="match status" value="1"/>
</dbReference>
<dbReference type="OrthoDB" id="6606652at2759"/>
<protein>
    <recommendedName>
        <fullName evidence="8">Gustatory receptor</fullName>
    </recommendedName>
</protein>
<keyword evidence="2 8" id="KW-1003">Cell membrane</keyword>
<dbReference type="GO" id="GO:0005886">
    <property type="term" value="C:plasma membrane"/>
    <property type="evidence" value="ECO:0007669"/>
    <property type="project" value="UniProtKB-SubCell"/>
</dbReference>
<evidence type="ECO:0000256" key="7">
    <source>
        <dbReference type="ARBA" id="ARBA00023224"/>
    </source>
</evidence>
<dbReference type="AlphaFoldDB" id="A0A6G0SYU8"/>
<evidence type="ECO:0000313" key="10">
    <source>
        <dbReference type="Proteomes" id="UP000475862"/>
    </source>
</evidence>
<evidence type="ECO:0000256" key="6">
    <source>
        <dbReference type="ARBA" id="ARBA00023170"/>
    </source>
</evidence>
<comment type="caution">
    <text evidence="8">Lacks conserved residue(s) required for the propagation of feature annotation.</text>
</comment>
<dbReference type="GO" id="GO:0007635">
    <property type="term" value="P:chemosensory behavior"/>
    <property type="evidence" value="ECO:0007669"/>
    <property type="project" value="TreeGrafter"/>
</dbReference>
<keyword evidence="5 8" id="KW-0472">Membrane</keyword>
<evidence type="ECO:0000256" key="8">
    <source>
        <dbReference type="RuleBase" id="RU363108"/>
    </source>
</evidence>
<reference evidence="9 10" key="1">
    <citation type="submission" date="2019-08" db="EMBL/GenBank/DDBJ databases">
        <title>The genome of the soybean aphid Biotype 1, its phylome, world population structure and adaptation to the North American continent.</title>
        <authorList>
            <person name="Giordano R."/>
            <person name="Donthu R.K."/>
            <person name="Hernandez A.G."/>
            <person name="Wright C.L."/>
            <person name="Zimin A.V."/>
        </authorList>
    </citation>
    <scope>NUCLEOTIDE SEQUENCE [LARGE SCALE GENOMIC DNA]</scope>
    <source>
        <tissue evidence="9">Whole aphids</tissue>
    </source>
</reference>
<sequence length="339" mass="39172">MLHCSGLYVKFQSINEDMSTMKSKMILLNRYPFVLKSEGRKSIDLYPSARNIELLKMRHQFVCESVSNLNEIYSIQIGMSICVLFVMLLFDVYEAVTTKLAQTKTPLLLYVWLIQYIFRFVIVILTSYVTTKEGHRTKMLITDIHNRNLDSRTKEELRLFLNQACNHSIEFTTFDFLTLNTHLITSAIVAEIHFVVRCIGLYQKFQSINEEMITLKLKTILKNKYPDVLQSEGLSNNNTLVDLETQGGSLSSILIVNKLANHVELLRMKHQFVRGIVVELNDLYGIQLGLSICLLFIMTLFDIYGELSVEFNAHRPKMIITDINNRHIDNSTKQEVCLN</sequence>
<dbReference type="PANTHER" id="PTHR21143">
    <property type="entry name" value="INVERTEBRATE GUSTATORY RECEPTOR"/>
    <property type="match status" value="1"/>
</dbReference>
<organism evidence="9 10">
    <name type="scientific">Aphis glycines</name>
    <name type="common">Soybean aphid</name>
    <dbReference type="NCBI Taxonomy" id="307491"/>
    <lineage>
        <taxon>Eukaryota</taxon>
        <taxon>Metazoa</taxon>
        <taxon>Ecdysozoa</taxon>
        <taxon>Arthropoda</taxon>
        <taxon>Hexapoda</taxon>
        <taxon>Insecta</taxon>
        <taxon>Pterygota</taxon>
        <taxon>Neoptera</taxon>
        <taxon>Paraneoptera</taxon>
        <taxon>Hemiptera</taxon>
        <taxon>Sternorrhyncha</taxon>
        <taxon>Aphidomorpha</taxon>
        <taxon>Aphidoidea</taxon>
        <taxon>Aphididae</taxon>
        <taxon>Aphidini</taxon>
        <taxon>Aphis</taxon>
        <taxon>Aphis</taxon>
    </lineage>
</organism>
<comment type="subcellular location">
    <subcellularLocation>
        <location evidence="1 8">Cell membrane</location>
        <topology evidence="1 8">Multi-pass membrane protein</topology>
    </subcellularLocation>
</comment>
<keyword evidence="3 8" id="KW-0812">Transmembrane</keyword>
<comment type="caution">
    <text evidence="9">The sequence shown here is derived from an EMBL/GenBank/DDBJ whole genome shotgun (WGS) entry which is preliminary data.</text>
</comment>
<dbReference type="Proteomes" id="UP000475862">
    <property type="component" value="Unassembled WGS sequence"/>
</dbReference>
<evidence type="ECO:0000256" key="1">
    <source>
        <dbReference type="ARBA" id="ARBA00004651"/>
    </source>
</evidence>
<dbReference type="EMBL" id="VYZN01000079">
    <property type="protein sequence ID" value="KAE9523432.1"/>
    <property type="molecule type" value="Genomic_DNA"/>
</dbReference>
<comment type="similarity">
    <text evidence="8">Belongs to the insect chemoreceptor superfamily. Gustatory receptor (GR) family.</text>
</comment>
<dbReference type="GO" id="GO:0030424">
    <property type="term" value="C:axon"/>
    <property type="evidence" value="ECO:0007669"/>
    <property type="project" value="TreeGrafter"/>
</dbReference>